<dbReference type="InterPro" id="IPR005829">
    <property type="entry name" value="Sugar_transporter_CS"/>
</dbReference>
<feature type="domain" description="Major facilitator superfamily (MFS) profile" evidence="6">
    <location>
        <begin position="25"/>
        <end position="412"/>
    </location>
</feature>
<sequence>MAAPDAVGVEPGGDESTITKQQWRWSVLAAMASYLDAGSIVALGAGLTLFQAELGLSSVGVGALAAIGPNAIGCAIGAFVGGRLGDKLGRKRIYKWDLLVYALGILLIAFAVDPVMLFAGTFIVGVAVGADVPTSLALVGEFAPAKGRGKLIGLTQVAWSLGPVVVLVLALVLSPLGLLGTRIVFIHLALVALVTWALRRGMVESARWTAARERTVRLAELFRGPNLRALAWTASIYTFWGLAAGTAGIFTPYVIETLGAGTQAAGIALSCVGFVIGIASCVFVFMPYNDRSYRTRRIMWGVGALLQITAYALYLVLPFTVPVVIANIVLFGIGSSLAGEPTYKVFSQELFPTMLRGTAQGFTFGVARTLLGVWSFFVPVLAAVEIGPVALLLTAFLLISGVIGFFWMPDTVGKSLEQIEAERAAA</sequence>
<feature type="transmembrane region" description="Helical" evidence="5">
    <location>
        <begin position="229"/>
        <end position="255"/>
    </location>
</feature>
<feature type="transmembrane region" description="Helical" evidence="5">
    <location>
        <begin position="151"/>
        <end position="173"/>
    </location>
</feature>
<dbReference type="InterPro" id="IPR036259">
    <property type="entry name" value="MFS_trans_sf"/>
</dbReference>
<feature type="transmembrane region" description="Helical" evidence="5">
    <location>
        <begin position="267"/>
        <end position="286"/>
    </location>
</feature>
<dbReference type="AlphaFoldDB" id="A0A543FU72"/>
<protein>
    <submittedName>
        <fullName evidence="7">Inositol transporter-like SP family MFS transporter</fullName>
    </submittedName>
</protein>
<dbReference type="InterPro" id="IPR011701">
    <property type="entry name" value="MFS"/>
</dbReference>
<evidence type="ECO:0000313" key="8">
    <source>
        <dbReference type="Proteomes" id="UP000319818"/>
    </source>
</evidence>
<keyword evidence="3 5" id="KW-1133">Transmembrane helix</keyword>
<dbReference type="Proteomes" id="UP000319818">
    <property type="component" value="Unassembled WGS sequence"/>
</dbReference>
<dbReference type="PROSITE" id="PS00217">
    <property type="entry name" value="SUGAR_TRANSPORT_2"/>
    <property type="match status" value="1"/>
</dbReference>
<evidence type="ECO:0000256" key="2">
    <source>
        <dbReference type="ARBA" id="ARBA00022692"/>
    </source>
</evidence>
<dbReference type="PROSITE" id="PS50850">
    <property type="entry name" value="MFS"/>
    <property type="match status" value="1"/>
</dbReference>
<feature type="transmembrane region" description="Helical" evidence="5">
    <location>
        <begin position="361"/>
        <end position="383"/>
    </location>
</feature>
<dbReference type="Pfam" id="PF07690">
    <property type="entry name" value="MFS_1"/>
    <property type="match status" value="1"/>
</dbReference>
<dbReference type="PANTHER" id="PTHR23508:SF10">
    <property type="entry name" value="CARBOXYLIC ACID TRANSPORTER PROTEIN HOMOLOG"/>
    <property type="match status" value="1"/>
</dbReference>
<evidence type="ECO:0000256" key="3">
    <source>
        <dbReference type="ARBA" id="ARBA00022989"/>
    </source>
</evidence>
<dbReference type="SUPFAM" id="SSF103473">
    <property type="entry name" value="MFS general substrate transporter"/>
    <property type="match status" value="1"/>
</dbReference>
<feature type="transmembrane region" description="Helical" evidence="5">
    <location>
        <begin position="93"/>
        <end position="112"/>
    </location>
</feature>
<dbReference type="EMBL" id="VFPH01000002">
    <property type="protein sequence ID" value="TQM37381.1"/>
    <property type="molecule type" value="Genomic_DNA"/>
</dbReference>
<evidence type="ECO:0000259" key="6">
    <source>
        <dbReference type="PROSITE" id="PS50850"/>
    </source>
</evidence>
<organism evidence="7 8">
    <name type="scientific">Pseudonocardia cypriaca</name>
    <dbReference type="NCBI Taxonomy" id="882449"/>
    <lineage>
        <taxon>Bacteria</taxon>
        <taxon>Bacillati</taxon>
        <taxon>Actinomycetota</taxon>
        <taxon>Actinomycetes</taxon>
        <taxon>Pseudonocardiales</taxon>
        <taxon>Pseudonocardiaceae</taxon>
        <taxon>Pseudonocardia</taxon>
    </lineage>
</organism>
<keyword evidence="2 5" id="KW-0812">Transmembrane</keyword>
<comment type="caution">
    <text evidence="7">The sequence shown here is derived from an EMBL/GenBank/DDBJ whole genome shotgun (WGS) entry which is preliminary data.</text>
</comment>
<dbReference type="GO" id="GO:0046943">
    <property type="term" value="F:carboxylic acid transmembrane transporter activity"/>
    <property type="evidence" value="ECO:0007669"/>
    <property type="project" value="TreeGrafter"/>
</dbReference>
<feature type="transmembrane region" description="Helical" evidence="5">
    <location>
        <begin position="179"/>
        <end position="198"/>
    </location>
</feature>
<dbReference type="CDD" id="cd17316">
    <property type="entry name" value="MFS_SV2_like"/>
    <property type="match status" value="1"/>
</dbReference>
<feature type="transmembrane region" description="Helical" evidence="5">
    <location>
        <begin position="27"/>
        <end position="50"/>
    </location>
</feature>
<evidence type="ECO:0000313" key="7">
    <source>
        <dbReference type="EMBL" id="TQM37381.1"/>
    </source>
</evidence>
<feature type="transmembrane region" description="Helical" evidence="5">
    <location>
        <begin position="118"/>
        <end position="139"/>
    </location>
</feature>
<accession>A0A543FU72</accession>
<dbReference type="Gene3D" id="1.20.1250.20">
    <property type="entry name" value="MFS general substrate transporter like domains"/>
    <property type="match status" value="2"/>
</dbReference>
<feature type="transmembrane region" description="Helical" evidence="5">
    <location>
        <begin position="389"/>
        <end position="408"/>
    </location>
</feature>
<evidence type="ECO:0000256" key="4">
    <source>
        <dbReference type="ARBA" id="ARBA00023136"/>
    </source>
</evidence>
<name>A0A543FU72_9PSEU</name>
<proteinExistence type="predicted"/>
<dbReference type="GO" id="GO:0005886">
    <property type="term" value="C:plasma membrane"/>
    <property type="evidence" value="ECO:0007669"/>
    <property type="project" value="UniProtKB-SubCell"/>
</dbReference>
<comment type="subcellular location">
    <subcellularLocation>
        <location evidence="1">Cell membrane</location>
        <topology evidence="1">Multi-pass membrane protein</topology>
    </subcellularLocation>
</comment>
<dbReference type="PANTHER" id="PTHR23508">
    <property type="entry name" value="CARBOXYLIC ACID TRANSPORTER PROTEIN HOMOLOG"/>
    <property type="match status" value="1"/>
</dbReference>
<dbReference type="RefSeq" id="WP_246122295.1">
    <property type="nucleotide sequence ID" value="NZ_VFPH01000002.1"/>
</dbReference>
<keyword evidence="4 5" id="KW-0472">Membrane</keyword>
<evidence type="ECO:0000256" key="1">
    <source>
        <dbReference type="ARBA" id="ARBA00004651"/>
    </source>
</evidence>
<gene>
    <name evidence="7" type="ORF">FB388_4590</name>
</gene>
<feature type="transmembrane region" description="Helical" evidence="5">
    <location>
        <begin position="56"/>
        <end position="81"/>
    </location>
</feature>
<dbReference type="InterPro" id="IPR020846">
    <property type="entry name" value="MFS_dom"/>
</dbReference>
<keyword evidence="8" id="KW-1185">Reference proteome</keyword>
<reference evidence="7 8" key="1">
    <citation type="submission" date="2019-06" db="EMBL/GenBank/DDBJ databases">
        <title>Sequencing the genomes of 1000 actinobacteria strains.</title>
        <authorList>
            <person name="Klenk H.-P."/>
        </authorList>
    </citation>
    <scope>NUCLEOTIDE SEQUENCE [LARGE SCALE GENOMIC DNA]</scope>
    <source>
        <strain evidence="7 8">DSM 45511</strain>
    </source>
</reference>
<evidence type="ECO:0000256" key="5">
    <source>
        <dbReference type="SAM" id="Phobius"/>
    </source>
</evidence>